<evidence type="ECO:0000256" key="14">
    <source>
        <dbReference type="SAM" id="MobiDB-lite"/>
    </source>
</evidence>
<dbReference type="InterPro" id="IPR050527">
    <property type="entry name" value="Snail/Krueppel_Znf"/>
</dbReference>
<feature type="domain" description="C2H2-type" evidence="15">
    <location>
        <begin position="525"/>
        <end position="552"/>
    </location>
</feature>
<dbReference type="PROSITE" id="PS00028">
    <property type="entry name" value="ZINC_FINGER_C2H2_1"/>
    <property type="match status" value="13"/>
</dbReference>
<dbReference type="FunFam" id="3.30.160.60:FF:000446">
    <property type="entry name" value="Zinc finger protein"/>
    <property type="match status" value="2"/>
</dbReference>
<reference evidence="18" key="1">
    <citation type="submission" date="2025-08" db="UniProtKB">
        <authorList>
            <consortium name="RefSeq"/>
        </authorList>
    </citation>
    <scope>IDENTIFICATION</scope>
    <source>
        <strain evidence="18">Ishihara</strain>
        <tissue evidence="18">Whole body</tissue>
    </source>
</reference>
<feature type="region of interest" description="Disordered" evidence="14">
    <location>
        <begin position="1095"/>
        <end position="1115"/>
    </location>
</feature>
<feature type="domain" description="C2H2-type" evidence="15">
    <location>
        <begin position="449"/>
        <end position="477"/>
    </location>
</feature>
<feature type="compositionally biased region" description="Basic residues" evidence="14">
    <location>
        <begin position="1095"/>
        <end position="1111"/>
    </location>
</feature>
<evidence type="ECO:0000256" key="4">
    <source>
        <dbReference type="ARBA" id="ARBA00022737"/>
    </source>
</evidence>
<feature type="compositionally biased region" description="Basic residues" evidence="14">
    <location>
        <begin position="465"/>
        <end position="481"/>
    </location>
</feature>
<evidence type="ECO:0000313" key="17">
    <source>
        <dbReference type="Proteomes" id="UP000301870"/>
    </source>
</evidence>
<gene>
    <name evidence="18" type="primary">LOC111355315</name>
</gene>
<feature type="domain" description="C2H2-type" evidence="15">
    <location>
        <begin position="1183"/>
        <end position="1210"/>
    </location>
</feature>
<feature type="domain" description="C2H2-type" evidence="15">
    <location>
        <begin position="1155"/>
        <end position="1182"/>
    </location>
</feature>
<feature type="domain" description="C2H2-type" evidence="15">
    <location>
        <begin position="1211"/>
        <end position="1238"/>
    </location>
</feature>
<dbReference type="Pfam" id="PF00096">
    <property type="entry name" value="zf-C2H2"/>
    <property type="match status" value="6"/>
</dbReference>
<evidence type="ECO:0000256" key="2">
    <source>
        <dbReference type="ARBA" id="ARBA00004123"/>
    </source>
</evidence>
<keyword evidence="5 12" id="KW-0863">Zinc-finger</keyword>
<dbReference type="KEGG" id="sliu:111355315"/>
<name>A0A9J7EAP6_SPOLT</name>
<sequence>MDFLQVCRICSAMDVKMHDLRLFPLNSFYDFVIGTNPLNCNLPPYACFECAALVKKFYNFRQKCLRNQDVLNGITDIYGKLNPAEVRAINRKEFNISSNLIITRLESIDTTCNNTSNEFVKIEPEDCEDDKVKVEDHNYASIDQIDHSVSSDDDEPLSIHKEKKLKNKESDEDMFENNFDCDEFGAALDEGNSVDALEEKKVKKLKKKHRKNGRSGAFKHVKMLSNPSLSAENMDDFDQYITVITLTVEEQKAEVMKRKESSNYLNSPYQCNLCYKGFIDNNAWNHHVSKHSEAAGSLECDVCKFRFKTKRAYQKHASGHEKRYACKSCPYVSTNTTQAKQHQGWHKGVTFKCKYCNEIFNVWTSYMSHTRIKHPSEFICGICGYSFISKLGLAMHKTMMHKDVLEKPEENAEDGPYCAECDVKFVSSVAYKRHMVMSVKHTQSTDSIKGCRTCGATFENAEGLRHHHRKEHTRKRPKNYGKKPTTGNWPAKCEHCEEEIPSAREYWTHFRRVHPDKPYPVEKNHVCDICGKSFRGNAFLVYHKRTHSAERAYSCGQCGNVPQAHALRGARVLVRPVRQVKHKCDPAGQRVPSVPQAHALRGARVLVRPVRQVKHKCDPAGQRVPSVPQAHALRGARVLVRPVRQVKHKCDPAGQRVPSVPQAHALRGARVLVRPVRQVKHKCDPAGQRVPSVPQAHALRGARVLVRPVRQVKHKCDPAGQRVPSVPQAHALRGARVLVRPVRQVKHKCDPAGQRVPSVPQAHALRGARVLVRPVRQVKHKCDPAGQRVPSVPQAHALRGARVLVRPVRQVKHKCDPAGQRVPSVPQAHALRGARVLVRPVRQVKHKCDPAGQRVPSVPQAHALRGARVLVRPVRQVKHKCDPAGQRVPSVPQAHALRGARVLVRPVRQVKHKCDPAGQRVPSVPQAHALRGARVLVRPVRQVKHKCDPAGQRVPSVPQAHALRGARVLVRPVRQVKHKCDPAGQRVPSVPQAHALRGARVLVRPVRQVKHKCDPAGQRVPSVPQAHALRGARVLVRPVRQGNAFLVYHKRTHSAERAYSCGQCELNINTKIKFHLNSKGCRTCGATFENAEGLRHHHRKEHTRKRPKNYGKKPTTGNWPAKCEHCEEEIPSAREYWTHFRRVHPDKPYPVEKNHVCDICGKSFRGNAFLVYHKRTHSAERAYSCGQCGKSFYNRSNLHVHEKTHSAARPYPCTVCTRAFKSKGALSRHFRTHTGQKPYECEVCGKGFSQSNSRKLHVRTVHLKQPAPYISRSRLERRKQEQKEPTNEFIF</sequence>
<feature type="region of interest" description="Disordered" evidence="14">
    <location>
        <begin position="465"/>
        <end position="485"/>
    </location>
</feature>
<evidence type="ECO:0000259" key="16">
    <source>
        <dbReference type="PROSITE" id="PS51915"/>
    </source>
</evidence>
<keyword evidence="8" id="KW-0238">DNA-binding</keyword>
<protein>
    <submittedName>
        <fullName evidence="18">Zinc finger protein 729-like</fullName>
    </submittedName>
</protein>
<keyword evidence="10" id="KW-0539">Nucleus</keyword>
<keyword evidence="9" id="KW-0804">Transcription</keyword>
<dbReference type="PANTHER" id="PTHR24388">
    <property type="entry name" value="ZINC FINGER PROTEIN"/>
    <property type="match status" value="1"/>
</dbReference>
<evidence type="ECO:0000256" key="3">
    <source>
        <dbReference type="ARBA" id="ARBA00022723"/>
    </source>
</evidence>
<keyword evidence="6 13" id="KW-0862">Zinc</keyword>
<feature type="domain" description="C2H2-type" evidence="15">
    <location>
        <begin position="269"/>
        <end position="296"/>
    </location>
</feature>
<feature type="binding site" evidence="13">
    <location>
        <position position="50"/>
    </location>
    <ligand>
        <name>Zn(2+)</name>
        <dbReference type="ChEBI" id="CHEBI:29105"/>
    </ligand>
</feature>
<comment type="function">
    <text evidence="1">May be involved in transcriptional regulation.</text>
</comment>
<comment type="subcellular location">
    <subcellularLocation>
        <location evidence="2">Nucleus</location>
    </subcellularLocation>
</comment>
<dbReference type="RefSeq" id="XP_022824869.1">
    <property type="nucleotide sequence ID" value="XM_022969101.1"/>
</dbReference>
<dbReference type="GO" id="GO:0005634">
    <property type="term" value="C:nucleus"/>
    <property type="evidence" value="ECO:0007669"/>
    <property type="project" value="UniProtKB-SubCell"/>
</dbReference>
<dbReference type="InterPro" id="IPR012934">
    <property type="entry name" value="Znf_AD"/>
</dbReference>
<feature type="domain" description="C2H2-type" evidence="15">
    <location>
        <begin position="1239"/>
        <end position="1267"/>
    </location>
</feature>
<dbReference type="SMART" id="SM00868">
    <property type="entry name" value="zf-AD"/>
    <property type="match status" value="1"/>
</dbReference>
<evidence type="ECO:0000256" key="11">
    <source>
        <dbReference type="ARBA" id="ARBA00037948"/>
    </source>
</evidence>
<dbReference type="PANTHER" id="PTHR24388:SF54">
    <property type="entry name" value="PROTEIN ESCARGOT"/>
    <property type="match status" value="1"/>
</dbReference>
<dbReference type="GO" id="GO:0008270">
    <property type="term" value="F:zinc ion binding"/>
    <property type="evidence" value="ECO:0007669"/>
    <property type="project" value="UniProtKB-UniRule"/>
</dbReference>
<evidence type="ECO:0000256" key="6">
    <source>
        <dbReference type="ARBA" id="ARBA00022833"/>
    </source>
</evidence>
<dbReference type="OrthoDB" id="3437960at2759"/>
<dbReference type="Proteomes" id="UP000301870">
    <property type="component" value="Chromosome 20"/>
</dbReference>
<proteinExistence type="inferred from homology"/>
<dbReference type="PROSITE" id="PS50157">
    <property type="entry name" value="ZINC_FINGER_C2H2_2"/>
    <property type="match status" value="10"/>
</dbReference>
<feature type="binding site" evidence="13">
    <location>
        <position position="47"/>
    </location>
    <ligand>
        <name>Zn(2+)</name>
        <dbReference type="ChEBI" id="CHEBI:29105"/>
    </ligand>
</feature>
<evidence type="ECO:0000256" key="12">
    <source>
        <dbReference type="PROSITE-ProRule" id="PRU00042"/>
    </source>
</evidence>
<dbReference type="SMART" id="SM00355">
    <property type="entry name" value="ZnF_C2H2"/>
    <property type="match status" value="15"/>
</dbReference>
<evidence type="ECO:0000256" key="10">
    <source>
        <dbReference type="ARBA" id="ARBA00023242"/>
    </source>
</evidence>
<evidence type="ECO:0000256" key="5">
    <source>
        <dbReference type="ARBA" id="ARBA00022771"/>
    </source>
</evidence>
<keyword evidence="4" id="KW-0677">Repeat</keyword>
<organism evidence="17 18">
    <name type="scientific">Spodoptera litura</name>
    <name type="common">Asian cotton leafworm</name>
    <dbReference type="NCBI Taxonomy" id="69820"/>
    <lineage>
        <taxon>Eukaryota</taxon>
        <taxon>Metazoa</taxon>
        <taxon>Ecdysozoa</taxon>
        <taxon>Arthropoda</taxon>
        <taxon>Hexapoda</taxon>
        <taxon>Insecta</taxon>
        <taxon>Pterygota</taxon>
        <taxon>Neoptera</taxon>
        <taxon>Endopterygota</taxon>
        <taxon>Lepidoptera</taxon>
        <taxon>Glossata</taxon>
        <taxon>Ditrysia</taxon>
        <taxon>Noctuoidea</taxon>
        <taxon>Noctuidae</taxon>
        <taxon>Amphipyrinae</taxon>
        <taxon>Spodoptera</taxon>
    </lineage>
</organism>
<evidence type="ECO:0000256" key="7">
    <source>
        <dbReference type="ARBA" id="ARBA00023015"/>
    </source>
</evidence>
<feature type="binding site" evidence="13">
    <location>
        <position position="10"/>
    </location>
    <ligand>
        <name>Zn(2+)</name>
        <dbReference type="ChEBI" id="CHEBI:29105"/>
    </ligand>
</feature>
<feature type="domain" description="C2H2-type" evidence="15">
    <location>
        <begin position="351"/>
        <end position="379"/>
    </location>
</feature>
<dbReference type="GO" id="GO:0000978">
    <property type="term" value="F:RNA polymerase II cis-regulatory region sequence-specific DNA binding"/>
    <property type="evidence" value="ECO:0007669"/>
    <property type="project" value="TreeGrafter"/>
</dbReference>
<dbReference type="Gene3D" id="3.30.160.60">
    <property type="entry name" value="Classic Zinc Finger"/>
    <property type="match status" value="9"/>
</dbReference>
<dbReference type="PROSITE" id="PS51915">
    <property type="entry name" value="ZAD"/>
    <property type="match status" value="1"/>
</dbReference>
<dbReference type="FunFam" id="3.30.160.60:FF:000303">
    <property type="entry name" value="Zinc finger protein 41"/>
    <property type="match status" value="1"/>
</dbReference>
<dbReference type="SUPFAM" id="SSF57667">
    <property type="entry name" value="beta-beta-alpha zinc fingers"/>
    <property type="match status" value="5"/>
</dbReference>
<dbReference type="FunFam" id="3.30.160.60:FF:000363">
    <property type="entry name" value="Zinc finger protein 239"/>
    <property type="match status" value="1"/>
</dbReference>
<keyword evidence="7" id="KW-0805">Transcription regulation</keyword>
<dbReference type="InterPro" id="IPR036236">
    <property type="entry name" value="Znf_C2H2_sf"/>
</dbReference>
<dbReference type="GeneID" id="111355315"/>
<evidence type="ECO:0000256" key="9">
    <source>
        <dbReference type="ARBA" id="ARBA00023163"/>
    </source>
</evidence>
<evidence type="ECO:0000313" key="18">
    <source>
        <dbReference type="RefSeq" id="XP_022824869.1"/>
    </source>
</evidence>
<feature type="domain" description="ZAD" evidence="16">
    <location>
        <begin position="5"/>
        <end position="74"/>
    </location>
</feature>
<evidence type="ECO:0000259" key="15">
    <source>
        <dbReference type="PROSITE" id="PS50157"/>
    </source>
</evidence>
<keyword evidence="17" id="KW-1185">Reference proteome</keyword>
<dbReference type="InterPro" id="IPR013087">
    <property type="entry name" value="Znf_C2H2_type"/>
</dbReference>
<evidence type="ECO:0000256" key="13">
    <source>
        <dbReference type="PROSITE-ProRule" id="PRU01263"/>
    </source>
</evidence>
<feature type="domain" description="C2H2-type" evidence="15">
    <location>
        <begin position="1079"/>
        <end position="1107"/>
    </location>
</feature>
<feature type="domain" description="C2H2-type" evidence="15">
    <location>
        <begin position="378"/>
        <end position="401"/>
    </location>
</feature>
<dbReference type="FunFam" id="3.30.160.60:FF:000218">
    <property type="entry name" value="Zinc finger protein 10"/>
    <property type="match status" value="1"/>
</dbReference>
<feature type="binding site" evidence="13">
    <location>
        <position position="7"/>
    </location>
    <ligand>
        <name>Zn(2+)</name>
        <dbReference type="ChEBI" id="CHEBI:29105"/>
    </ligand>
</feature>
<accession>A0A9J7EAP6</accession>
<comment type="similarity">
    <text evidence="11">Belongs to the snail C2H2-type zinc-finger protein family.</text>
</comment>
<evidence type="ECO:0000256" key="1">
    <source>
        <dbReference type="ARBA" id="ARBA00003767"/>
    </source>
</evidence>
<keyword evidence="3 13" id="KW-0479">Metal-binding</keyword>
<dbReference type="GO" id="GO:0000981">
    <property type="term" value="F:DNA-binding transcription factor activity, RNA polymerase II-specific"/>
    <property type="evidence" value="ECO:0007669"/>
    <property type="project" value="TreeGrafter"/>
</dbReference>
<evidence type="ECO:0000256" key="8">
    <source>
        <dbReference type="ARBA" id="ARBA00023125"/>
    </source>
</evidence>